<evidence type="ECO:0000259" key="14">
    <source>
        <dbReference type="PROSITE" id="PS51194"/>
    </source>
</evidence>
<dbReference type="GO" id="GO:0006269">
    <property type="term" value="P:DNA replication, synthesis of primer"/>
    <property type="evidence" value="ECO:0007669"/>
    <property type="project" value="UniProtKB-KW"/>
</dbReference>
<dbReference type="CDD" id="cd18804">
    <property type="entry name" value="SF2_C_priA"/>
    <property type="match status" value="1"/>
</dbReference>
<evidence type="ECO:0000256" key="5">
    <source>
        <dbReference type="ARBA" id="ARBA00022801"/>
    </source>
</evidence>
<dbReference type="Pfam" id="PF18074">
    <property type="entry name" value="PriA_C"/>
    <property type="match status" value="1"/>
</dbReference>
<dbReference type="InterPro" id="IPR027417">
    <property type="entry name" value="P-loop_NTPase"/>
</dbReference>
<keyword evidence="7 12" id="KW-0862">Zinc</keyword>
<evidence type="ECO:0000256" key="6">
    <source>
        <dbReference type="ARBA" id="ARBA00022806"/>
    </source>
</evidence>
<protein>
    <recommendedName>
        <fullName evidence="12">Replication restart protein PriA</fullName>
    </recommendedName>
    <alternativeName>
        <fullName evidence="12">ATP-dependent DNA helicase PriA</fullName>
        <ecNumber evidence="12">5.6.2.4</ecNumber>
    </alternativeName>
    <alternativeName>
        <fullName evidence="12">DNA 3'-5' helicase PriA</fullName>
    </alternativeName>
</protein>
<keyword evidence="4 12" id="KW-0547">Nucleotide-binding</keyword>
<comment type="catalytic activity">
    <reaction evidence="12">
        <text>Couples ATP hydrolysis with the unwinding of duplex DNA by translocating in the 3'-5' direction.</text>
        <dbReference type="EC" id="5.6.2.4"/>
    </reaction>
</comment>
<dbReference type="GO" id="GO:0016787">
    <property type="term" value="F:hydrolase activity"/>
    <property type="evidence" value="ECO:0007669"/>
    <property type="project" value="UniProtKB-KW"/>
</dbReference>
<dbReference type="GO" id="GO:0006310">
    <property type="term" value="P:DNA recombination"/>
    <property type="evidence" value="ECO:0007669"/>
    <property type="project" value="InterPro"/>
</dbReference>
<accession>A0A8J6J4T8</accession>
<dbReference type="Pfam" id="PF00271">
    <property type="entry name" value="Helicase_C"/>
    <property type="match status" value="1"/>
</dbReference>
<dbReference type="Pfam" id="PF17764">
    <property type="entry name" value="PriA_3primeBD"/>
    <property type="match status" value="1"/>
</dbReference>
<evidence type="ECO:0000256" key="3">
    <source>
        <dbReference type="ARBA" id="ARBA00022723"/>
    </source>
</evidence>
<feature type="binding site" evidence="12">
    <location>
        <position position="539"/>
    </location>
    <ligand>
        <name>Zn(2+)</name>
        <dbReference type="ChEBI" id="CHEBI:29105"/>
        <label>2</label>
    </ligand>
</feature>
<evidence type="ECO:0000256" key="10">
    <source>
        <dbReference type="ARBA" id="ARBA00023235"/>
    </source>
</evidence>
<keyword evidence="2 12" id="KW-0235">DNA replication</keyword>
<feature type="binding site" evidence="12">
    <location>
        <position position="554"/>
    </location>
    <ligand>
        <name>Zn(2+)</name>
        <dbReference type="ChEBI" id="CHEBI:29105"/>
        <label>2</label>
    </ligand>
</feature>
<dbReference type="InterPro" id="IPR005259">
    <property type="entry name" value="PriA"/>
</dbReference>
<evidence type="ECO:0000313" key="15">
    <source>
        <dbReference type="EMBL" id="MBC5732631.1"/>
    </source>
</evidence>
<dbReference type="GO" id="GO:1990077">
    <property type="term" value="C:primosome complex"/>
    <property type="evidence" value="ECO:0007669"/>
    <property type="project" value="UniProtKB-UniRule"/>
</dbReference>
<organism evidence="15 16">
    <name type="scientific">Lawsonibacter hominis</name>
    <dbReference type="NCBI Taxonomy" id="2763053"/>
    <lineage>
        <taxon>Bacteria</taxon>
        <taxon>Bacillati</taxon>
        <taxon>Bacillota</taxon>
        <taxon>Clostridia</taxon>
        <taxon>Eubacteriales</taxon>
        <taxon>Oscillospiraceae</taxon>
        <taxon>Lawsonibacter</taxon>
    </lineage>
</organism>
<comment type="cofactor">
    <cofactor evidence="12">
        <name>Zn(2+)</name>
        <dbReference type="ChEBI" id="CHEBI:29105"/>
    </cofactor>
    <text evidence="12">Binds 2 zinc ions per subunit.</text>
</comment>
<comment type="catalytic activity">
    <reaction evidence="11 12">
        <text>ATP + H2O = ADP + phosphate + H(+)</text>
        <dbReference type="Rhea" id="RHEA:13065"/>
        <dbReference type="ChEBI" id="CHEBI:15377"/>
        <dbReference type="ChEBI" id="CHEBI:15378"/>
        <dbReference type="ChEBI" id="CHEBI:30616"/>
        <dbReference type="ChEBI" id="CHEBI:43474"/>
        <dbReference type="ChEBI" id="CHEBI:456216"/>
        <dbReference type="EC" id="5.6.2.4"/>
    </reaction>
</comment>
<evidence type="ECO:0000256" key="2">
    <source>
        <dbReference type="ARBA" id="ARBA00022705"/>
    </source>
</evidence>
<dbReference type="HAMAP" id="MF_00983">
    <property type="entry name" value="PriA"/>
    <property type="match status" value="1"/>
</dbReference>
<comment type="subunit">
    <text evidence="12">Component of the replication restart primosome.</text>
</comment>
<evidence type="ECO:0000256" key="9">
    <source>
        <dbReference type="ARBA" id="ARBA00023125"/>
    </source>
</evidence>
<dbReference type="InterPro" id="IPR014001">
    <property type="entry name" value="Helicase_ATP-bd"/>
</dbReference>
<dbReference type="GO" id="GO:0005524">
    <property type="term" value="F:ATP binding"/>
    <property type="evidence" value="ECO:0007669"/>
    <property type="project" value="UniProtKB-UniRule"/>
</dbReference>
<comment type="function">
    <text evidence="12">Initiates the restart of stalled replication forks, which reloads the replicative helicase on sites other than the origin of replication. Recognizes and binds to abandoned replication forks and remodels them to uncover a helicase loading site. Promotes assembly of the primosome at these replication forks.</text>
</comment>
<dbReference type="InterPro" id="IPR041222">
    <property type="entry name" value="PriA_3primeBD"/>
</dbReference>
<proteinExistence type="inferred from homology"/>
<keyword evidence="9 12" id="KW-0238">DNA-binding</keyword>
<dbReference type="Proteomes" id="UP000661435">
    <property type="component" value="Unassembled WGS sequence"/>
</dbReference>
<dbReference type="AlphaFoldDB" id="A0A8J6J4T8"/>
<keyword evidence="1 12" id="KW-0639">Primosome</keyword>
<feature type="binding site" evidence="12">
    <location>
        <position position="567"/>
    </location>
    <ligand>
        <name>Zn(2+)</name>
        <dbReference type="ChEBI" id="CHEBI:29105"/>
        <label>1</label>
    </ligand>
</feature>
<dbReference type="PANTHER" id="PTHR30580:SF0">
    <property type="entry name" value="PRIMOSOMAL PROTEIN N"/>
    <property type="match status" value="1"/>
</dbReference>
<dbReference type="NCBIfam" id="TIGR00595">
    <property type="entry name" value="priA"/>
    <property type="match status" value="1"/>
</dbReference>
<feature type="binding site" evidence="12">
    <location>
        <position position="557"/>
    </location>
    <ligand>
        <name>Zn(2+)</name>
        <dbReference type="ChEBI" id="CHEBI:29105"/>
        <label>2</label>
    </ligand>
</feature>
<dbReference type="Pfam" id="PF00270">
    <property type="entry name" value="DEAD"/>
    <property type="match status" value="1"/>
</dbReference>
<dbReference type="RefSeq" id="WP_186906521.1">
    <property type="nucleotide sequence ID" value="NZ_JACOPP010000002.1"/>
</dbReference>
<dbReference type="GO" id="GO:0006270">
    <property type="term" value="P:DNA replication initiation"/>
    <property type="evidence" value="ECO:0007669"/>
    <property type="project" value="TreeGrafter"/>
</dbReference>
<dbReference type="GO" id="GO:0008270">
    <property type="term" value="F:zinc ion binding"/>
    <property type="evidence" value="ECO:0007669"/>
    <property type="project" value="UniProtKB-UniRule"/>
</dbReference>
<keyword evidence="6 12" id="KW-0347">Helicase</keyword>
<keyword evidence="5 12" id="KW-0378">Hydrolase</keyword>
<dbReference type="GO" id="GO:0006302">
    <property type="term" value="P:double-strand break repair"/>
    <property type="evidence" value="ECO:0007669"/>
    <property type="project" value="InterPro"/>
</dbReference>
<dbReference type="PROSITE" id="PS51194">
    <property type="entry name" value="HELICASE_CTER"/>
    <property type="match status" value="1"/>
</dbReference>
<dbReference type="InterPro" id="IPR041236">
    <property type="entry name" value="PriA_C"/>
</dbReference>
<comment type="caution">
    <text evidence="15">The sequence shown here is derived from an EMBL/GenBank/DDBJ whole genome shotgun (WGS) entry which is preliminary data.</text>
</comment>
<name>A0A8J6J4T8_9FIRM</name>
<gene>
    <name evidence="12 15" type="primary">priA</name>
    <name evidence="15" type="ORF">H8S57_02670</name>
</gene>
<keyword evidence="8 12" id="KW-0067">ATP-binding</keyword>
<evidence type="ECO:0000256" key="1">
    <source>
        <dbReference type="ARBA" id="ARBA00022515"/>
    </source>
</evidence>
<keyword evidence="10 12" id="KW-0413">Isomerase</keyword>
<evidence type="ECO:0000256" key="4">
    <source>
        <dbReference type="ARBA" id="ARBA00022741"/>
    </source>
</evidence>
<dbReference type="SMART" id="SM00490">
    <property type="entry name" value="HELICc"/>
    <property type="match status" value="1"/>
</dbReference>
<feature type="domain" description="Helicase C-terminal" evidence="14">
    <location>
        <begin position="562"/>
        <end position="715"/>
    </location>
</feature>
<comment type="similarity">
    <text evidence="12">Belongs to the helicase family. PriA subfamily.</text>
</comment>
<feature type="binding site" evidence="12">
    <location>
        <position position="527"/>
    </location>
    <ligand>
        <name>Zn(2+)</name>
        <dbReference type="ChEBI" id="CHEBI:29105"/>
        <label>1</label>
    </ligand>
</feature>
<feature type="binding site" evidence="12">
    <location>
        <position position="530"/>
    </location>
    <ligand>
        <name>Zn(2+)</name>
        <dbReference type="ChEBI" id="CHEBI:29105"/>
        <label>1</label>
    </ligand>
</feature>
<evidence type="ECO:0000313" key="16">
    <source>
        <dbReference type="Proteomes" id="UP000661435"/>
    </source>
</evidence>
<keyword evidence="3 12" id="KW-0479">Metal-binding</keyword>
<feature type="binding site" evidence="12">
    <location>
        <position position="536"/>
    </location>
    <ligand>
        <name>Zn(2+)</name>
        <dbReference type="ChEBI" id="CHEBI:29105"/>
        <label>2</label>
    </ligand>
</feature>
<evidence type="ECO:0000256" key="12">
    <source>
        <dbReference type="HAMAP-Rule" id="MF_00983"/>
    </source>
</evidence>
<dbReference type="Gene3D" id="3.40.1440.60">
    <property type="entry name" value="PriA, 3(prime) DNA-binding domain"/>
    <property type="match status" value="1"/>
</dbReference>
<dbReference type="GO" id="GO:0003677">
    <property type="term" value="F:DNA binding"/>
    <property type="evidence" value="ECO:0007669"/>
    <property type="project" value="UniProtKB-UniRule"/>
</dbReference>
<dbReference type="InterPro" id="IPR040498">
    <property type="entry name" value="PriA_CRR"/>
</dbReference>
<sequence>MDTVAVAKLALSAATYAIDRPYDYQVPRELADTLRPGMRVVVPFGAGNRRTEGIVLAFEDGRPPDPKRKTILTLLDEEPVLDAEALQLALWMRERWFCTVYDAARAMLPAGLYFSLQDRYAVAPGIDRETAYASAGKSEHARRILELIFASGGSAERRQIREAFGIKDPNPALRQLTDHGVLQLETSAERGVGDKTEQVAVLAVPAEEAMAQVTPKRRSAPLRYAVIELLAALGSASSKELCYFTGASSATLRSLTKSGLVRLERREVFRRVRVPEVESAPPPELNEQQQAAFEGLSALAAAGKPAAALLYGVTGSGKTQVYIRLIRQVLDRGRTAIVLVPEIALTPQLLRSFTAQFGDAVAVLHSSLRAGERYDEWKRLRTGKARVAIGTRSAVFAPLKDLGLVILDEEQEATYKSENVPKYHARDVAKYRCTQSGALLVLGSATPSVESMYLARTGVYHCFTLSRRYNEQALPAVFIADMKEELRAGNGTSLSLPLRQALEETLRAGEQSILFLNRRGASRMVSCGECGAVPTCPRCSVHLTYHSANGRLMCHYCGHSERLPAACPACGGTLNFIGAGTQKVQEELEAAFPGITVLRMDTDTVSATQSHEKLLSRFEKEKIPILVGTQMVAKGLDFENVTLVGVVSADLSLYVDDYRAGERTFSLLTQVVGRAGRGNKKGRAIVQTYTPENDVILCAARQDYDRFYEQEIVLRRLRGCPPFRDLFVVTASGLSESAVLKTCMRLRRSLEDWLERPEFRALEAQVLGPAPASVAKVNDRYRYRLTLACRNTRAVRAMVAHLVRCAQKDKENKGVSVSADVDPLD</sequence>
<dbReference type="EMBL" id="JACOPP010000002">
    <property type="protein sequence ID" value="MBC5732631.1"/>
    <property type="molecule type" value="Genomic_DNA"/>
</dbReference>
<dbReference type="PANTHER" id="PTHR30580">
    <property type="entry name" value="PRIMOSOMAL PROTEIN N"/>
    <property type="match status" value="1"/>
</dbReference>
<evidence type="ECO:0000259" key="13">
    <source>
        <dbReference type="PROSITE" id="PS51192"/>
    </source>
</evidence>
<dbReference type="InterPro" id="IPR011545">
    <property type="entry name" value="DEAD/DEAH_box_helicase_dom"/>
</dbReference>
<dbReference type="PROSITE" id="PS51192">
    <property type="entry name" value="HELICASE_ATP_BIND_1"/>
    <property type="match status" value="1"/>
</dbReference>
<dbReference type="NCBIfam" id="NF004066">
    <property type="entry name" value="PRK05580.1-3"/>
    <property type="match status" value="1"/>
</dbReference>
<evidence type="ECO:0000256" key="11">
    <source>
        <dbReference type="ARBA" id="ARBA00048988"/>
    </source>
</evidence>
<reference evidence="15" key="1">
    <citation type="submission" date="2020-08" db="EMBL/GenBank/DDBJ databases">
        <title>Genome public.</title>
        <authorList>
            <person name="Liu C."/>
            <person name="Sun Q."/>
        </authorList>
    </citation>
    <scope>NUCLEOTIDE SEQUENCE</scope>
    <source>
        <strain evidence="15">NSJ-51</strain>
    </source>
</reference>
<dbReference type="InterPro" id="IPR001650">
    <property type="entry name" value="Helicase_C-like"/>
</dbReference>
<dbReference type="GO" id="GO:0043138">
    <property type="term" value="F:3'-5' DNA helicase activity"/>
    <property type="evidence" value="ECO:0007669"/>
    <property type="project" value="UniProtKB-EC"/>
</dbReference>
<feature type="domain" description="Helicase ATP-binding" evidence="13">
    <location>
        <begin position="299"/>
        <end position="465"/>
    </location>
</feature>
<dbReference type="FunFam" id="3.40.50.300:FF:000489">
    <property type="entry name" value="Primosome assembly protein PriA"/>
    <property type="match status" value="1"/>
</dbReference>
<evidence type="ECO:0000256" key="8">
    <source>
        <dbReference type="ARBA" id="ARBA00022840"/>
    </source>
</evidence>
<dbReference type="InterPro" id="IPR042115">
    <property type="entry name" value="PriA_3primeBD_sf"/>
</dbReference>
<dbReference type="CDD" id="cd17929">
    <property type="entry name" value="DEXHc_priA"/>
    <property type="match status" value="1"/>
</dbReference>
<feature type="binding site" evidence="12">
    <location>
        <position position="570"/>
    </location>
    <ligand>
        <name>Zn(2+)</name>
        <dbReference type="ChEBI" id="CHEBI:29105"/>
        <label>1</label>
    </ligand>
</feature>
<dbReference type="SMART" id="SM00487">
    <property type="entry name" value="DEXDc"/>
    <property type="match status" value="1"/>
</dbReference>
<dbReference type="EC" id="5.6.2.4" evidence="12"/>
<keyword evidence="16" id="KW-1185">Reference proteome</keyword>
<evidence type="ECO:0000256" key="7">
    <source>
        <dbReference type="ARBA" id="ARBA00022833"/>
    </source>
</evidence>
<dbReference type="SUPFAM" id="SSF52540">
    <property type="entry name" value="P-loop containing nucleoside triphosphate hydrolases"/>
    <property type="match status" value="2"/>
</dbReference>
<dbReference type="Pfam" id="PF18319">
    <property type="entry name" value="Zn_ribbon_PriA"/>
    <property type="match status" value="1"/>
</dbReference>
<dbReference type="Gene3D" id="3.40.50.300">
    <property type="entry name" value="P-loop containing nucleotide triphosphate hydrolases"/>
    <property type="match status" value="2"/>
</dbReference>